<reference evidence="1 2" key="1">
    <citation type="submission" date="2021-06" db="EMBL/GenBank/DDBJ databases">
        <title>Caerostris extrusa draft genome.</title>
        <authorList>
            <person name="Kono N."/>
            <person name="Arakawa K."/>
        </authorList>
    </citation>
    <scope>NUCLEOTIDE SEQUENCE [LARGE SCALE GENOMIC DNA]</scope>
</reference>
<dbReference type="Proteomes" id="UP001054945">
    <property type="component" value="Unassembled WGS sequence"/>
</dbReference>
<organism evidence="1 2">
    <name type="scientific">Caerostris extrusa</name>
    <name type="common">Bark spider</name>
    <name type="synonym">Caerostris bankana</name>
    <dbReference type="NCBI Taxonomy" id="172846"/>
    <lineage>
        <taxon>Eukaryota</taxon>
        <taxon>Metazoa</taxon>
        <taxon>Ecdysozoa</taxon>
        <taxon>Arthropoda</taxon>
        <taxon>Chelicerata</taxon>
        <taxon>Arachnida</taxon>
        <taxon>Araneae</taxon>
        <taxon>Araneomorphae</taxon>
        <taxon>Entelegynae</taxon>
        <taxon>Araneoidea</taxon>
        <taxon>Araneidae</taxon>
        <taxon>Caerostris</taxon>
    </lineage>
</organism>
<dbReference type="AlphaFoldDB" id="A0AAV4QIQ0"/>
<proteinExistence type="predicted"/>
<keyword evidence="2" id="KW-1185">Reference proteome</keyword>
<protein>
    <submittedName>
        <fullName evidence="1">Uncharacterized protein</fullName>
    </submittedName>
</protein>
<evidence type="ECO:0000313" key="2">
    <source>
        <dbReference type="Proteomes" id="UP001054945"/>
    </source>
</evidence>
<gene>
    <name evidence="1" type="ORF">CEXT_552441</name>
</gene>
<accession>A0AAV4QIQ0</accession>
<name>A0AAV4QIQ0_CAEEX</name>
<dbReference type="EMBL" id="BPLR01006360">
    <property type="protein sequence ID" value="GIY09315.1"/>
    <property type="molecule type" value="Genomic_DNA"/>
</dbReference>
<comment type="caution">
    <text evidence="1">The sequence shown here is derived from an EMBL/GenBank/DDBJ whole genome shotgun (WGS) entry which is preliminary data.</text>
</comment>
<sequence length="208" mass="25028">MRLWDHSIENFEVTTSTKQLCGFWNRTLTTFYKYRTMNTLKYVILRKEGSLNERTFKRAIVQNCDWVYEDFQTTEMVQDSTIRLLQGRFRKKDDENTCLQKSVDTLMTVVRIVRRTREQHKLHCVSLYENSLEATCSDIAKVVDKVVEKYLQSMGLSNTLKFWRHLDDWCHPSRENGDPVLIPYPISLIVEYFRFVFKYLSIFQRMKY</sequence>
<evidence type="ECO:0000313" key="1">
    <source>
        <dbReference type="EMBL" id="GIY09315.1"/>
    </source>
</evidence>